<evidence type="ECO:0000256" key="3">
    <source>
        <dbReference type="ARBA" id="ARBA00023163"/>
    </source>
</evidence>
<gene>
    <name evidence="5" type="ORF">V0R50_20270</name>
</gene>
<dbReference type="InterPro" id="IPR036388">
    <property type="entry name" value="WH-like_DNA-bd_sf"/>
</dbReference>
<evidence type="ECO:0000313" key="6">
    <source>
        <dbReference type="Proteomes" id="UP001335100"/>
    </source>
</evidence>
<comment type="caution">
    <text evidence="5">The sequence shown here is derived from an EMBL/GenBank/DDBJ whole genome shotgun (WGS) entry which is preliminary data.</text>
</comment>
<dbReference type="Proteomes" id="UP001335100">
    <property type="component" value="Unassembled WGS sequence"/>
</dbReference>
<dbReference type="RefSeq" id="WP_330076318.1">
    <property type="nucleotide sequence ID" value="NZ_JAZDQJ010000026.1"/>
</dbReference>
<sequence>MQRASPDRRPSLAQRLVLELSQKIVSGEWPAGSKLPTEQVLTEAHGVSRTTVREALSRLQAEGLVETRRGIGTFVVDTVRAGDDQDSAPEKGTACDAVALIELRLSLEVEAAAIAAQRATPAQLAAMGAALADAATPGPLETAAGRDFAFNLLIAQCTGNSFFIDAMSHLGSTLMGDAQRALPQLGAAQRARWQHEREQVLVSITRKDADGARAAMRLHLVNLLQHARSAVDAQGD</sequence>
<name>A0ABU7HVI6_9PSED</name>
<dbReference type="InterPro" id="IPR036390">
    <property type="entry name" value="WH_DNA-bd_sf"/>
</dbReference>
<evidence type="ECO:0000313" key="5">
    <source>
        <dbReference type="EMBL" id="MEE1935575.1"/>
    </source>
</evidence>
<dbReference type="PANTHER" id="PTHR43537">
    <property type="entry name" value="TRANSCRIPTIONAL REGULATOR, GNTR FAMILY"/>
    <property type="match status" value="1"/>
</dbReference>
<dbReference type="CDD" id="cd07377">
    <property type="entry name" value="WHTH_GntR"/>
    <property type="match status" value="1"/>
</dbReference>
<evidence type="ECO:0000259" key="4">
    <source>
        <dbReference type="PROSITE" id="PS50949"/>
    </source>
</evidence>
<feature type="domain" description="HTH gntR-type" evidence="4">
    <location>
        <begin position="10"/>
        <end position="78"/>
    </location>
</feature>
<dbReference type="InterPro" id="IPR011711">
    <property type="entry name" value="GntR_C"/>
</dbReference>
<dbReference type="PRINTS" id="PR00035">
    <property type="entry name" value="HTHGNTR"/>
</dbReference>
<evidence type="ECO:0000256" key="1">
    <source>
        <dbReference type="ARBA" id="ARBA00023015"/>
    </source>
</evidence>
<dbReference type="PROSITE" id="PS50949">
    <property type="entry name" value="HTH_GNTR"/>
    <property type="match status" value="1"/>
</dbReference>
<keyword evidence="3" id="KW-0804">Transcription</keyword>
<keyword evidence="2" id="KW-0238">DNA-binding</keyword>
<dbReference type="SUPFAM" id="SSF46785">
    <property type="entry name" value="Winged helix' DNA-binding domain"/>
    <property type="match status" value="1"/>
</dbReference>
<dbReference type="InterPro" id="IPR000524">
    <property type="entry name" value="Tscrpt_reg_HTH_GntR"/>
</dbReference>
<dbReference type="SUPFAM" id="SSF48008">
    <property type="entry name" value="GntR ligand-binding domain-like"/>
    <property type="match status" value="1"/>
</dbReference>
<proteinExistence type="predicted"/>
<dbReference type="InterPro" id="IPR008920">
    <property type="entry name" value="TF_FadR/GntR_C"/>
</dbReference>
<dbReference type="SMART" id="SM00895">
    <property type="entry name" value="FCD"/>
    <property type="match status" value="1"/>
</dbReference>
<keyword evidence="1" id="KW-0805">Transcription regulation</keyword>
<dbReference type="PANTHER" id="PTHR43537:SF5">
    <property type="entry name" value="UXU OPERON TRANSCRIPTIONAL REGULATOR"/>
    <property type="match status" value="1"/>
</dbReference>
<organism evidence="5 6">
    <name type="scientific">Pseudomonas ulcerans</name>
    <dbReference type="NCBI Taxonomy" id="3115852"/>
    <lineage>
        <taxon>Bacteria</taxon>
        <taxon>Pseudomonadati</taxon>
        <taxon>Pseudomonadota</taxon>
        <taxon>Gammaproteobacteria</taxon>
        <taxon>Pseudomonadales</taxon>
        <taxon>Pseudomonadaceae</taxon>
        <taxon>Pseudomonas</taxon>
    </lineage>
</organism>
<dbReference type="Pfam" id="PF00392">
    <property type="entry name" value="GntR"/>
    <property type="match status" value="1"/>
</dbReference>
<reference evidence="5 6" key="1">
    <citation type="submission" date="2024-01" db="EMBL/GenBank/DDBJ databases">
        <title>Unpublished Manusciprt.</title>
        <authorList>
            <person name="Duman M."/>
            <person name="Valdes E.G."/>
            <person name="Ajmi N."/>
            <person name="Altun S."/>
            <person name="Saticioglu I.B."/>
        </authorList>
    </citation>
    <scope>NUCLEOTIDE SEQUENCE [LARGE SCALE GENOMIC DNA]</scope>
    <source>
        <strain evidence="5 6">148P</strain>
    </source>
</reference>
<protein>
    <submittedName>
        <fullName evidence="5">GntR family transcriptional regulator</fullName>
    </submittedName>
</protein>
<dbReference type="Pfam" id="PF07729">
    <property type="entry name" value="FCD"/>
    <property type="match status" value="1"/>
</dbReference>
<accession>A0ABU7HVI6</accession>
<dbReference type="SMART" id="SM00345">
    <property type="entry name" value="HTH_GNTR"/>
    <property type="match status" value="1"/>
</dbReference>
<dbReference type="EMBL" id="JAZDQJ010000026">
    <property type="protein sequence ID" value="MEE1935575.1"/>
    <property type="molecule type" value="Genomic_DNA"/>
</dbReference>
<evidence type="ECO:0000256" key="2">
    <source>
        <dbReference type="ARBA" id="ARBA00023125"/>
    </source>
</evidence>
<dbReference type="Gene3D" id="1.20.120.530">
    <property type="entry name" value="GntR ligand-binding domain-like"/>
    <property type="match status" value="1"/>
</dbReference>
<dbReference type="Gene3D" id="1.10.10.10">
    <property type="entry name" value="Winged helix-like DNA-binding domain superfamily/Winged helix DNA-binding domain"/>
    <property type="match status" value="1"/>
</dbReference>
<keyword evidence="6" id="KW-1185">Reference proteome</keyword>